<dbReference type="PROSITE" id="PS50879">
    <property type="entry name" value="RNASE_H_1"/>
    <property type="match status" value="1"/>
</dbReference>
<organism evidence="2">
    <name type="scientific">Sesamum radiatum</name>
    <name type="common">Black benniseed</name>
    <dbReference type="NCBI Taxonomy" id="300843"/>
    <lineage>
        <taxon>Eukaryota</taxon>
        <taxon>Viridiplantae</taxon>
        <taxon>Streptophyta</taxon>
        <taxon>Embryophyta</taxon>
        <taxon>Tracheophyta</taxon>
        <taxon>Spermatophyta</taxon>
        <taxon>Magnoliopsida</taxon>
        <taxon>eudicotyledons</taxon>
        <taxon>Gunneridae</taxon>
        <taxon>Pentapetalae</taxon>
        <taxon>asterids</taxon>
        <taxon>lamiids</taxon>
        <taxon>Lamiales</taxon>
        <taxon>Pedaliaceae</taxon>
        <taxon>Sesamum</taxon>
    </lineage>
</organism>
<evidence type="ECO:0000313" key="2">
    <source>
        <dbReference type="EMBL" id="KAL0325030.1"/>
    </source>
</evidence>
<dbReference type="CDD" id="cd06222">
    <property type="entry name" value="RNase_H_like"/>
    <property type="match status" value="1"/>
</dbReference>
<dbReference type="PANTHER" id="PTHR47723">
    <property type="entry name" value="OS05G0353850 PROTEIN"/>
    <property type="match status" value="1"/>
</dbReference>
<dbReference type="SUPFAM" id="SSF53098">
    <property type="entry name" value="Ribonuclease H-like"/>
    <property type="match status" value="1"/>
</dbReference>
<sequence>MHLQLGYSKSRSLKTELSKSKIVYWLKLDASWVKLNTDGASKGNPGLARAGGIVRDYEGKVILAFSEPIGFTNNMVAEMHVVLRGFGICLEKGFSKVWFELDALHVIHLIFRQVRGVWYIQNMLQHIQIYLKQIEVRISHIFREGNQATDYFANQALEVDEISIVNHDQLRGTIMGIVKMDRLSLPYFRFS</sequence>
<dbReference type="Pfam" id="PF13456">
    <property type="entry name" value="RVT_3"/>
    <property type="match status" value="1"/>
</dbReference>
<protein>
    <submittedName>
        <fullName evidence="2">Ribonuclease H protein</fullName>
    </submittedName>
</protein>
<reference evidence="2" key="2">
    <citation type="journal article" date="2024" name="Plant">
        <title>Genomic evolution and insights into agronomic trait innovations of Sesamum species.</title>
        <authorList>
            <person name="Miao H."/>
            <person name="Wang L."/>
            <person name="Qu L."/>
            <person name="Liu H."/>
            <person name="Sun Y."/>
            <person name="Le M."/>
            <person name="Wang Q."/>
            <person name="Wei S."/>
            <person name="Zheng Y."/>
            <person name="Lin W."/>
            <person name="Duan Y."/>
            <person name="Cao H."/>
            <person name="Xiong S."/>
            <person name="Wang X."/>
            <person name="Wei L."/>
            <person name="Li C."/>
            <person name="Ma Q."/>
            <person name="Ju M."/>
            <person name="Zhao R."/>
            <person name="Li G."/>
            <person name="Mu C."/>
            <person name="Tian Q."/>
            <person name="Mei H."/>
            <person name="Zhang T."/>
            <person name="Gao T."/>
            <person name="Zhang H."/>
        </authorList>
    </citation>
    <scope>NUCLEOTIDE SEQUENCE</scope>
    <source>
        <strain evidence="2">G02</strain>
    </source>
</reference>
<dbReference type="InterPro" id="IPR002156">
    <property type="entry name" value="RNaseH_domain"/>
</dbReference>
<name>A0AAW2M3D7_SESRA</name>
<proteinExistence type="predicted"/>
<dbReference type="GO" id="GO:0004523">
    <property type="term" value="F:RNA-DNA hybrid ribonuclease activity"/>
    <property type="evidence" value="ECO:0007669"/>
    <property type="project" value="InterPro"/>
</dbReference>
<dbReference type="InterPro" id="IPR036397">
    <property type="entry name" value="RNaseH_sf"/>
</dbReference>
<dbReference type="Gene3D" id="3.30.420.10">
    <property type="entry name" value="Ribonuclease H-like superfamily/Ribonuclease H"/>
    <property type="match status" value="1"/>
</dbReference>
<dbReference type="GO" id="GO:0003676">
    <property type="term" value="F:nucleic acid binding"/>
    <property type="evidence" value="ECO:0007669"/>
    <property type="project" value="InterPro"/>
</dbReference>
<reference evidence="2" key="1">
    <citation type="submission" date="2020-06" db="EMBL/GenBank/DDBJ databases">
        <authorList>
            <person name="Li T."/>
            <person name="Hu X."/>
            <person name="Zhang T."/>
            <person name="Song X."/>
            <person name="Zhang H."/>
            <person name="Dai N."/>
            <person name="Sheng W."/>
            <person name="Hou X."/>
            <person name="Wei L."/>
        </authorList>
    </citation>
    <scope>NUCLEOTIDE SEQUENCE</scope>
    <source>
        <strain evidence="2">G02</strain>
        <tissue evidence="2">Leaf</tissue>
    </source>
</reference>
<dbReference type="InterPro" id="IPR012337">
    <property type="entry name" value="RNaseH-like_sf"/>
</dbReference>
<dbReference type="PANTHER" id="PTHR47723:SF19">
    <property type="entry name" value="POLYNUCLEOTIDYL TRANSFERASE, RIBONUCLEASE H-LIKE SUPERFAMILY PROTEIN"/>
    <property type="match status" value="1"/>
</dbReference>
<dbReference type="AlphaFoldDB" id="A0AAW2M3D7"/>
<gene>
    <name evidence="2" type="ORF">Sradi_5072300</name>
</gene>
<dbReference type="InterPro" id="IPR044730">
    <property type="entry name" value="RNase_H-like_dom_plant"/>
</dbReference>
<dbReference type="InterPro" id="IPR053151">
    <property type="entry name" value="RNase_H-like"/>
</dbReference>
<accession>A0AAW2M3D7</accession>
<evidence type="ECO:0000259" key="1">
    <source>
        <dbReference type="PROSITE" id="PS50879"/>
    </source>
</evidence>
<dbReference type="EMBL" id="JACGWJ010000023">
    <property type="protein sequence ID" value="KAL0325030.1"/>
    <property type="molecule type" value="Genomic_DNA"/>
</dbReference>
<feature type="domain" description="RNase H type-1" evidence="1">
    <location>
        <begin position="29"/>
        <end position="158"/>
    </location>
</feature>
<comment type="caution">
    <text evidence="2">The sequence shown here is derived from an EMBL/GenBank/DDBJ whole genome shotgun (WGS) entry which is preliminary data.</text>
</comment>